<dbReference type="RefSeq" id="WP_172455259.1">
    <property type="nucleotide sequence ID" value="NZ_JANJZD010000036.1"/>
</dbReference>
<keyword evidence="1" id="KW-0472">Membrane</keyword>
<dbReference type="EMBL" id="OFSM01000034">
    <property type="protein sequence ID" value="SOY31918.1"/>
    <property type="molecule type" value="Genomic_DNA"/>
</dbReference>
<gene>
    <name evidence="2" type="ORF">AMURIS_04667</name>
</gene>
<dbReference type="AlphaFoldDB" id="A0A2K4ZN69"/>
<evidence type="ECO:0000313" key="3">
    <source>
        <dbReference type="Proteomes" id="UP000236311"/>
    </source>
</evidence>
<feature type="transmembrane region" description="Helical" evidence="1">
    <location>
        <begin position="118"/>
        <end position="136"/>
    </location>
</feature>
<dbReference type="GO" id="GO:0030436">
    <property type="term" value="P:asexual sporulation"/>
    <property type="evidence" value="ECO:0007669"/>
    <property type="project" value="InterPro"/>
</dbReference>
<name>A0A2K4ZN69_9FIRM</name>
<sequence length="279" mass="30442">MHYELYVDSLFIINFVMNLYLLILVDRSTIRAASPGRLAAGAAVGAAGYLLPFFWTASGILKLVAGICVGTAGMLCVTFPVRSLRMFLKLLERLLLYSFGMGGILLFLIRSLKPAREVLTGALGILGAGGIAFLILRRFRFGLKTKDLCTATLCRNGIRVKAVGLMDSGNSLMEPISGKPVCVVGKSLFERLWGEDTGGFRVIPYHSIGKKRGIMRGYLLPELELDTEGMRLKFKDVYIAVSDEEVSRTDGAEVESVEIIINPGLFEKNHKTGAVEAAD</sequence>
<dbReference type="InterPro" id="IPR005081">
    <property type="entry name" value="SpoIIGA"/>
</dbReference>
<dbReference type="GO" id="GO:0004190">
    <property type="term" value="F:aspartic-type endopeptidase activity"/>
    <property type="evidence" value="ECO:0007669"/>
    <property type="project" value="InterPro"/>
</dbReference>
<proteinExistence type="predicted"/>
<protein>
    <submittedName>
        <fullName evidence="2">Sporulation factor SpoIIGA</fullName>
    </submittedName>
</protein>
<reference evidence="2 3" key="1">
    <citation type="submission" date="2018-01" db="EMBL/GenBank/DDBJ databases">
        <authorList>
            <person name="Gaut B.S."/>
            <person name="Morton B.R."/>
            <person name="Clegg M.T."/>
            <person name="Duvall M.R."/>
        </authorList>
    </citation>
    <scope>NUCLEOTIDE SEQUENCE [LARGE SCALE GENOMIC DNA]</scope>
    <source>
        <strain evidence="2">GP69</strain>
    </source>
</reference>
<accession>A0A2K4ZN69</accession>
<feature type="transmembrane region" description="Helical" evidence="1">
    <location>
        <begin position="6"/>
        <end position="25"/>
    </location>
</feature>
<keyword evidence="3" id="KW-1185">Reference proteome</keyword>
<organism evidence="2 3">
    <name type="scientific">Acetatifactor muris</name>
    <dbReference type="NCBI Taxonomy" id="879566"/>
    <lineage>
        <taxon>Bacteria</taxon>
        <taxon>Bacillati</taxon>
        <taxon>Bacillota</taxon>
        <taxon>Clostridia</taxon>
        <taxon>Lachnospirales</taxon>
        <taxon>Lachnospiraceae</taxon>
        <taxon>Acetatifactor</taxon>
    </lineage>
</organism>
<feature type="transmembrane region" description="Helical" evidence="1">
    <location>
        <begin position="37"/>
        <end position="57"/>
    </location>
</feature>
<feature type="transmembrane region" description="Helical" evidence="1">
    <location>
        <begin position="63"/>
        <end position="82"/>
    </location>
</feature>
<dbReference type="Proteomes" id="UP000236311">
    <property type="component" value="Unassembled WGS sequence"/>
</dbReference>
<keyword evidence="1" id="KW-1133">Transmembrane helix</keyword>
<keyword evidence="1" id="KW-0812">Transmembrane</keyword>
<dbReference type="Pfam" id="PF03419">
    <property type="entry name" value="Peptidase_U4"/>
    <property type="match status" value="1"/>
</dbReference>
<evidence type="ECO:0000256" key="1">
    <source>
        <dbReference type="SAM" id="Phobius"/>
    </source>
</evidence>
<evidence type="ECO:0000313" key="2">
    <source>
        <dbReference type="EMBL" id="SOY31918.1"/>
    </source>
</evidence>
<dbReference type="GO" id="GO:0006508">
    <property type="term" value="P:proteolysis"/>
    <property type="evidence" value="ECO:0007669"/>
    <property type="project" value="InterPro"/>
</dbReference>
<feature type="transmembrane region" description="Helical" evidence="1">
    <location>
        <begin position="94"/>
        <end position="112"/>
    </location>
</feature>